<dbReference type="Proteomes" id="UP000050640">
    <property type="component" value="Unplaced"/>
</dbReference>
<evidence type="ECO:0000313" key="3">
    <source>
        <dbReference type="WBParaSite" id="EEL_0000865701-mRNA-1"/>
    </source>
</evidence>
<accession>A0A0R3S1U9</accession>
<sequence>MLYARKLAMCAFRGASSARSFHLGHEYTPPARFISHHARFGLALLSTAIQLSSIILLYLNADKLRPPPPRKVSEKAQAKMEENASLFENGTMSIKQF</sequence>
<keyword evidence="1" id="KW-0472">Membrane</keyword>
<keyword evidence="1" id="KW-1133">Transmembrane helix</keyword>
<keyword evidence="2" id="KW-1185">Reference proteome</keyword>
<dbReference type="WBParaSite" id="EEL_0000865701-mRNA-1">
    <property type="protein sequence ID" value="EEL_0000865701-mRNA-1"/>
    <property type="gene ID" value="EEL_0000865701"/>
</dbReference>
<proteinExistence type="predicted"/>
<dbReference type="STRING" id="1147741.A0A0R3S1U9"/>
<keyword evidence="1" id="KW-0812">Transmembrane</keyword>
<feature type="transmembrane region" description="Helical" evidence="1">
    <location>
        <begin position="41"/>
        <end position="61"/>
    </location>
</feature>
<protein>
    <submittedName>
        <fullName evidence="3">Peptidylprolyl isomerase</fullName>
    </submittedName>
</protein>
<reference evidence="3" key="1">
    <citation type="submission" date="2017-02" db="UniProtKB">
        <authorList>
            <consortium name="WormBaseParasite"/>
        </authorList>
    </citation>
    <scope>IDENTIFICATION</scope>
</reference>
<evidence type="ECO:0000313" key="2">
    <source>
        <dbReference type="Proteomes" id="UP000050640"/>
    </source>
</evidence>
<evidence type="ECO:0000256" key="1">
    <source>
        <dbReference type="SAM" id="Phobius"/>
    </source>
</evidence>
<name>A0A0R3S1U9_9BILA</name>
<dbReference type="AlphaFoldDB" id="A0A0R3S1U9"/>
<organism evidence="2 3">
    <name type="scientific">Elaeophora elaphi</name>
    <dbReference type="NCBI Taxonomy" id="1147741"/>
    <lineage>
        <taxon>Eukaryota</taxon>
        <taxon>Metazoa</taxon>
        <taxon>Ecdysozoa</taxon>
        <taxon>Nematoda</taxon>
        <taxon>Chromadorea</taxon>
        <taxon>Rhabditida</taxon>
        <taxon>Spirurina</taxon>
        <taxon>Spiruromorpha</taxon>
        <taxon>Filarioidea</taxon>
        <taxon>Onchocercidae</taxon>
        <taxon>Elaeophora</taxon>
    </lineage>
</organism>